<evidence type="ECO:0000256" key="1">
    <source>
        <dbReference type="ARBA" id="ARBA00008779"/>
    </source>
</evidence>
<dbReference type="RefSeq" id="WP_345337328.1">
    <property type="nucleotide sequence ID" value="NZ_BAABJZ010000105.1"/>
</dbReference>
<proteinExistence type="inferred from homology"/>
<evidence type="ECO:0000313" key="7">
    <source>
        <dbReference type="EMBL" id="GAA4902301.1"/>
    </source>
</evidence>
<dbReference type="EMBL" id="BAABJZ010000105">
    <property type="protein sequence ID" value="GAA4902301.1"/>
    <property type="molecule type" value="Genomic_DNA"/>
</dbReference>
<dbReference type="InterPro" id="IPR050738">
    <property type="entry name" value="Sulfatase"/>
</dbReference>
<dbReference type="PANTHER" id="PTHR42693">
    <property type="entry name" value="ARYLSULFATASE FAMILY MEMBER"/>
    <property type="match status" value="1"/>
</dbReference>
<evidence type="ECO:0000256" key="4">
    <source>
        <dbReference type="ARBA" id="ARBA00022837"/>
    </source>
</evidence>
<dbReference type="SUPFAM" id="SSF53649">
    <property type="entry name" value="Alkaline phosphatase-like"/>
    <property type="match status" value="1"/>
</dbReference>
<dbReference type="InterPro" id="IPR000917">
    <property type="entry name" value="Sulfatase_N"/>
</dbReference>
<comment type="similarity">
    <text evidence="1">Belongs to the sulfatase family.</text>
</comment>
<accession>A0ABP9FI31</accession>
<evidence type="ECO:0000256" key="3">
    <source>
        <dbReference type="ARBA" id="ARBA00022801"/>
    </source>
</evidence>
<dbReference type="InterPro" id="IPR017850">
    <property type="entry name" value="Alkaline_phosphatase_core_sf"/>
</dbReference>
<reference evidence="8" key="1">
    <citation type="journal article" date="2019" name="Int. J. Syst. Evol. Microbiol.">
        <title>The Global Catalogue of Microorganisms (GCM) 10K type strain sequencing project: providing services to taxonomists for standard genome sequencing and annotation.</title>
        <authorList>
            <consortium name="The Broad Institute Genomics Platform"/>
            <consortium name="The Broad Institute Genome Sequencing Center for Infectious Disease"/>
            <person name="Wu L."/>
            <person name="Ma J."/>
        </authorList>
    </citation>
    <scope>NUCLEOTIDE SEQUENCE [LARGE SCALE GENOMIC DNA]</scope>
    <source>
        <strain evidence="8">JCM 18401</strain>
    </source>
</reference>
<name>A0ABP9FI31_9GAMM</name>
<organism evidence="7 8">
    <name type="scientific">Ferrimonas pelagia</name>
    <dbReference type="NCBI Taxonomy" id="1177826"/>
    <lineage>
        <taxon>Bacteria</taxon>
        <taxon>Pseudomonadati</taxon>
        <taxon>Pseudomonadota</taxon>
        <taxon>Gammaproteobacteria</taxon>
        <taxon>Alteromonadales</taxon>
        <taxon>Ferrimonadaceae</taxon>
        <taxon>Ferrimonas</taxon>
    </lineage>
</organism>
<dbReference type="PROSITE" id="PS00523">
    <property type="entry name" value="SULFATASE_1"/>
    <property type="match status" value="1"/>
</dbReference>
<dbReference type="Pfam" id="PF00884">
    <property type="entry name" value="Sulfatase"/>
    <property type="match status" value="1"/>
</dbReference>
<dbReference type="InterPro" id="IPR024607">
    <property type="entry name" value="Sulfatase_CS"/>
</dbReference>
<keyword evidence="3" id="KW-0378">Hydrolase</keyword>
<dbReference type="PANTHER" id="PTHR42693:SF53">
    <property type="entry name" value="ENDO-4-O-SULFATASE"/>
    <property type="match status" value="1"/>
</dbReference>
<keyword evidence="2" id="KW-0479">Metal-binding</keyword>
<evidence type="ECO:0000256" key="2">
    <source>
        <dbReference type="ARBA" id="ARBA00022723"/>
    </source>
</evidence>
<keyword evidence="8" id="KW-1185">Reference proteome</keyword>
<comment type="caution">
    <text evidence="7">The sequence shown here is derived from an EMBL/GenBank/DDBJ whole genome shotgun (WGS) entry which is preliminary data.</text>
</comment>
<protein>
    <recommendedName>
        <fullName evidence="6">Sulfatase N-terminal domain-containing protein</fullName>
    </recommendedName>
</protein>
<evidence type="ECO:0000256" key="5">
    <source>
        <dbReference type="SAM" id="SignalP"/>
    </source>
</evidence>
<dbReference type="Proteomes" id="UP001499988">
    <property type="component" value="Unassembled WGS sequence"/>
</dbReference>
<dbReference type="Gene3D" id="3.30.1120.10">
    <property type="match status" value="1"/>
</dbReference>
<sequence>MDKLRNSLLPAALLPLAAVASGEAPTPPNVVVIYVDDLGYADVSAYPHASADVHTPHIDAIAENGVLMTKGYVTSPMCGPSRAALVTGRYQQRIGYELHWGPGAVARDPEVDFGLPAAEPTIAHHFQGLGYRTFAFGKWHLGNSEAQLPHNKGFDEYYGIIEPGNQLHLTQEHIDYGLTFWDDQVDAKSEEMFLTELYTDKAIDFVNRHKDDPFFMYLSYTAVHAPTDAAQRYHDQVADIEVSLPEEYQSNDPRYHVSADQRRSLLAMLAELDDNVGRFMTQLERHGLSDNTLLFFISDNGGKPGNNASYNLPLNGQKGQLLEGGIHVPYLMQWPAQLPKGLVYDHPVLQIDVLPTALAAAGGQAPEVTDGVNLLPHLQGKHTTKPHEALFWRTGHNWAVQQDDWKLVHSARDFFLKPKGEPALYYLGDDPSEQENLIQRFPERAETLQKLWDQWNQDNVTPLFGPPNLRPRYDMPHNLLDPAWRERWQNRPGQK</sequence>
<gene>
    <name evidence="7" type="ORF">GCM10023333_40480</name>
</gene>
<keyword evidence="5" id="KW-0732">Signal</keyword>
<feature type="domain" description="Sulfatase N-terminal" evidence="6">
    <location>
        <begin position="28"/>
        <end position="362"/>
    </location>
</feature>
<evidence type="ECO:0000259" key="6">
    <source>
        <dbReference type="Pfam" id="PF00884"/>
    </source>
</evidence>
<evidence type="ECO:0000313" key="8">
    <source>
        <dbReference type="Proteomes" id="UP001499988"/>
    </source>
</evidence>
<keyword evidence="4" id="KW-0106">Calcium</keyword>
<dbReference type="Gene3D" id="3.40.720.10">
    <property type="entry name" value="Alkaline Phosphatase, subunit A"/>
    <property type="match status" value="1"/>
</dbReference>
<feature type="chain" id="PRO_5047280432" description="Sulfatase N-terminal domain-containing protein" evidence="5">
    <location>
        <begin position="21"/>
        <end position="495"/>
    </location>
</feature>
<feature type="signal peptide" evidence="5">
    <location>
        <begin position="1"/>
        <end position="20"/>
    </location>
</feature>